<gene>
    <name evidence="1" type="ORF">Tci_913410</name>
</gene>
<sequence>AVEVLMLLEGSYYCLKEVNAVRLELMLFRDAADAAHMK</sequence>
<dbReference type="EMBL" id="BKCJ011552380">
    <property type="protein sequence ID" value="GFD41441.1"/>
    <property type="molecule type" value="Genomic_DNA"/>
</dbReference>
<dbReference type="AlphaFoldDB" id="A0A699W9G5"/>
<proteinExistence type="predicted"/>
<name>A0A699W9G5_TANCI</name>
<organism evidence="1">
    <name type="scientific">Tanacetum cinerariifolium</name>
    <name type="common">Dalmatian daisy</name>
    <name type="synonym">Chrysanthemum cinerariifolium</name>
    <dbReference type="NCBI Taxonomy" id="118510"/>
    <lineage>
        <taxon>Eukaryota</taxon>
        <taxon>Viridiplantae</taxon>
        <taxon>Streptophyta</taxon>
        <taxon>Embryophyta</taxon>
        <taxon>Tracheophyta</taxon>
        <taxon>Spermatophyta</taxon>
        <taxon>Magnoliopsida</taxon>
        <taxon>eudicotyledons</taxon>
        <taxon>Gunneridae</taxon>
        <taxon>Pentapetalae</taxon>
        <taxon>asterids</taxon>
        <taxon>campanulids</taxon>
        <taxon>Asterales</taxon>
        <taxon>Asteraceae</taxon>
        <taxon>Asteroideae</taxon>
        <taxon>Anthemideae</taxon>
        <taxon>Anthemidinae</taxon>
        <taxon>Tanacetum</taxon>
    </lineage>
</organism>
<protein>
    <submittedName>
        <fullName evidence="1">Uncharacterized protein</fullName>
    </submittedName>
</protein>
<evidence type="ECO:0000313" key="1">
    <source>
        <dbReference type="EMBL" id="GFD41441.1"/>
    </source>
</evidence>
<reference evidence="1" key="1">
    <citation type="journal article" date="2019" name="Sci. Rep.">
        <title>Draft genome of Tanacetum cinerariifolium, the natural source of mosquito coil.</title>
        <authorList>
            <person name="Yamashiro T."/>
            <person name="Shiraishi A."/>
            <person name="Satake H."/>
            <person name="Nakayama K."/>
        </authorList>
    </citation>
    <scope>NUCLEOTIDE SEQUENCE</scope>
</reference>
<accession>A0A699W9G5</accession>
<feature type="non-terminal residue" evidence="1">
    <location>
        <position position="1"/>
    </location>
</feature>
<comment type="caution">
    <text evidence="1">The sequence shown here is derived from an EMBL/GenBank/DDBJ whole genome shotgun (WGS) entry which is preliminary data.</text>
</comment>